<evidence type="ECO:0000256" key="9">
    <source>
        <dbReference type="SAM" id="MobiDB-lite"/>
    </source>
</evidence>
<keyword evidence="5" id="KW-0862">Zinc</keyword>
<feature type="compositionally biased region" description="Low complexity" evidence="9">
    <location>
        <begin position="443"/>
        <end position="461"/>
    </location>
</feature>
<dbReference type="OrthoDB" id="8062037at2759"/>
<dbReference type="AlphaFoldDB" id="A0A8H7YQP4"/>
<keyword evidence="4 8" id="KW-0863">Zinc-finger</keyword>
<feature type="compositionally biased region" description="Acidic residues" evidence="9">
    <location>
        <begin position="545"/>
        <end position="556"/>
    </location>
</feature>
<evidence type="ECO:0000256" key="3">
    <source>
        <dbReference type="ARBA" id="ARBA00022723"/>
    </source>
</evidence>
<keyword evidence="11" id="KW-0732">Signal</keyword>
<accession>A0A8H7YQP4</accession>
<dbReference type="SMART" id="SM00184">
    <property type="entry name" value="RING"/>
    <property type="match status" value="1"/>
</dbReference>
<feature type="compositionally biased region" description="Low complexity" evidence="9">
    <location>
        <begin position="564"/>
        <end position="585"/>
    </location>
</feature>
<comment type="caution">
    <text evidence="13">The sequence shown here is derived from an EMBL/GenBank/DDBJ whole genome shotgun (WGS) entry which is preliminary data.</text>
</comment>
<feature type="compositionally biased region" description="Polar residues" evidence="9">
    <location>
        <begin position="486"/>
        <end position="499"/>
    </location>
</feature>
<feature type="region of interest" description="Disordered" evidence="9">
    <location>
        <begin position="288"/>
        <end position="341"/>
    </location>
</feature>
<keyword evidence="3" id="KW-0479">Metal-binding</keyword>
<dbReference type="PANTHER" id="PTHR46539:SF1">
    <property type="entry name" value="E3 UBIQUITIN-PROTEIN LIGASE ATL42"/>
    <property type="match status" value="1"/>
</dbReference>
<evidence type="ECO:0000256" key="6">
    <source>
        <dbReference type="ARBA" id="ARBA00022989"/>
    </source>
</evidence>
<feature type="compositionally biased region" description="Low complexity" evidence="9">
    <location>
        <begin position="318"/>
        <end position="341"/>
    </location>
</feature>
<feature type="region of interest" description="Disordered" evidence="9">
    <location>
        <begin position="540"/>
        <end position="636"/>
    </location>
</feature>
<dbReference type="InterPro" id="IPR013083">
    <property type="entry name" value="Znf_RING/FYVE/PHD"/>
</dbReference>
<evidence type="ECO:0000256" key="5">
    <source>
        <dbReference type="ARBA" id="ARBA00022833"/>
    </source>
</evidence>
<dbReference type="PROSITE" id="PS50089">
    <property type="entry name" value="ZF_RING_2"/>
    <property type="match status" value="1"/>
</dbReference>
<evidence type="ECO:0000313" key="13">
    <source>
        <dbReference type="EMBL" id="KAG5295536.1"/>
    </source>
</evidence>
<evidence type="ECO:0000313" key="14">
    <source>
        <dbReference type="Proteomes" id="UP000670092"/>
    </source>
</evidence>
<sequence length="636" mass="68510">MRILSSSIAETVMLALLSICAFALLSAPVQAQTSQPSNDSQDLQKLAPNSNYHLHTGLTSLDPIQLAPLTRSLTDLDFNTTGTLVIIDSNNATALNGTDIALISCDASSYSGGAKPDSILQSAITGRPRAIVLYTTEFSHCNYSTKDGERPRYHPIFTTTNPLAVREVIASLRSGQQSLEDATIAPDMDVRQFTPTDEGNQRNNAMIILYSITGIITSLFLIVIVTGAIRAHLNPDRYGPRNTAGRPRQSRAKGIARAMLETLPIVKFGDPEDDKSPAAKQDLELASNYADADHDRRSHDERADGVTTPDTRQLDHPQPQQKPVESEQQQQQQQQQTAQISAAASASYVHINKELEQEEAGVIGPAAPEPSPVSPEHTTDGGALGCPICTDDFVKGQDVRLLPCKHKFHPECVDPWLINVSGTCPLCRVNLNTQEPDIDSDDTATPASTSRASTPTSQPAAQPNPSHHHQSRRLDMLRRMQRSSEPHQANSSSSGSNIHTIPVSEPPSSSMVLSQGQPDEASRRHRLSAWLRERFRVRTRRHGDDEDDEDDGEDDGDGHGHGNGSATRTNSGAGAGASASPNSPAHADGHTEPAAETAILTTATTTTTTTTTRSTTPPQQTTINPAPPELCDKSPR</sequence>
<dbReference type="Pfam" id="PF13639">
    <property type="entry name" value="zf-RING_2"/>
    <property type="match status" value="1"/>
</dbReference>
<dbReference type="VEuPathDB" id="FungiDB:I7I52_05829"/>
<feature type="chain" id="PRO_5034674929" evidence="11">
    <location>
        <begin position="32"/>
        <end position="636"/>
    </location>
</feature>
<keyword evidence="6 10" id="KW-1133">Transmembrane helix</keyword>
<evidence type="ECO:0000256" key="11">
    <source>
        <dbReference type="SAM" id="SignalP"/>
    </source>
</evidence>
<evidence type="ECO:0000256" key="8">
    <source>
        <dbReference type="PROSITE-ProRule" id="PRU00175"/>
    </source>
</evidence>
<feature type="compositionally biased region" description="Low complexity" evidence="9">
    <location>
        <begin position="594"/>
        <end position="622"/>
    </location>
</feature>
<evidence type="ECO:0000256" key="4">
    <source>
        <dbReference type="ARBA" id="ARBA00022771"/>
    </source>
</evidence>
<feature type="region of interest" description="Disordered" evidence="9">
    <location>
        <begin position="434"/>
        <end position="525"/>
    </location>
</feature>
<dbReference type="EMBL" id="JAEVHI010000003">
    <property type="protein sequence ID" value="KAG5295536.1"/>
    <property type="molecule type" value="Genomic_DNA"/>
</dbReference>
<feature type="domain" description="RING-type" evidence="12">
    <location>
        <begin position="386"/>
        <end position="428"/>
    </location>
</feature>
<proteinExistence type="predicted"/>
<gene>
    <name evidence="13" type="ORF">I7I52_05829</name>
</gene>
<feature type="signal peptide" evidence="11">
    <location>
        <begin position="1"/>
        <end position="31"/>
    </location>
</feature>
<evidence type="ECO:0000256" key="1">
    <source>
        <dbReference type="ARBA" id="ARBA00004370"/>
    </source>
</evidence>
<organism evidence="13 14">
    <name type="scientific">Ajellomyces capsulatus</name>
    <name type="common">Darling's disease fungus</name>
    <name type="synonym">Histoplasma capsulatum</name>
    <dbReference type="NCBI Taxonomy" id="5037"/>
    <lineage>
        <taxon>Eukaryota</taxon>
        <taxon>Fungi</taxon>
        <taxon>Dikarya</taxon>
        <taxon>Ascomycota</taxon>
        <taxon>Pezizomycotina</taxon>
        <taxon>Eurotiomycetes</taxon>
        <taxon>Eurotiomycetidae</taxon>
        <taxon>Onygenales</taxon>
        <taxon>Ajellomycetaceae</taxon>
        <taxon>Histoplasma</taxon>
    </lineage>
</organism>
<dbReference type="GO" id="GO:0008270">
    <property type="term" value="F:zinc ion binding"/>
    <property type="evidence" value="ECO:0007669"/>
    <property type="project" value="UniProtKB-KW"/>
</dbReference>
<feature type="transmembrane region" description="Helical" evidence="10">
    <location>
        <begin position="207"/>
        <end position="229"/>
    </location>
</feature>
<dbReference type="InterPro" id="IPR001841">
    <property type="entry name" value="Znf_RING"/>
</dbReference>
<dbReference type="Gene3D" id="3.30.40.10">
    <property type="entry name" value="Zinc/RING finger domain, C3HC4 (zinc finger)"/>
    <property type="match status" value="1"/>
</dbReference>
<evidence type="ECO:0000259" key="12">
    <source>
        <dbReference type="PROSITE" id="PS50089"/>
    </source>
</evidence>
<comment type="subcellular location">
    <subcellularLocation>
        <location evidence="1">Membrane</location>
    </subcellularLocation>
</comment>
<dbReference type="PANTHER" id="PTHR46539">
    <property type="entry name" value="E3 UBIQUITIN-PROTEIN LIGASE ATL42"/>
    <property type="match status" value="1"/>
</dbReference>
<dbReference type="SUPFAM" id="SSF57850">
    <property type="entry name" value="RING/U-box"/>
    <property type="match status" value="1"/>
</dbReference>
<reference evidence="13 14" key="1">
    <citation type="submission" date="2021-01" db="EMBL/GenBank/DDBJ databases">
        <title>Chromosome-level genome assembly of a human fungal pathogen reveals clustering of transcriptionally co-regulated genes.</title>
        <authorList>
            <person name="Voorhies M."/>
            <person name="Cohen S."/>
            <person name="Shea T.P."/>
            <person name="Petrus S."/>
            <person name="Munoz J.F."/>
            <person name="Poplawski S."/>
            <person name="Goldman W.E."/>
            <person name="Michael T."/>
            <person name="Cuomo C.A."/>
            <person name="Sil A."/>
            <person name="Beyhan S."/>
        </authorList>
    </citation>
    <scope>NUCLEOTIDE SEQUENCE [LARGE SCALE GENOMIC DNA]</scope>
    <source>
        <strain evidence="13 14">G184AR</strain>
    </source>
</reference>
<dbReference type="GO" id="GO:0016020">
    <property type="term" value="C:membrane"/>
    <property type="evidence" value="ECO:0007669"/>
    <property type="project" value="UniProtKB-SubCell"/>
</dbReference>
<keyword evidence="2 10" id="KW-0812">Transmembrane</keyword>
<dbReference type="Proteomes" id="UP000670092">
    <property type="component" value="Unassembled WGS sequence"/>
</dbReference>
<keyword evidence="7 10" id="KW-0472">Membrane</keyword>
<name>A0A8H7YQP4_AJECA</name>
<feature type="compositionally biased region" description="Basic and acidic residues" evidence="9">
    <location>
        <begin position="291"/>
        <end position="304"/>
    </location>
</feature>
<evidence type="ECO:0000256" key="7">
    <source>
        <dbReference type="ARBA" id="ARBA00023136"/>
    </source>
</evidence>
<protein>
    <submittedName>
        <fullName evidence="13">RING-7 finger domain-containing protein</fullName>
    </submittedName>
</protein>
<dbReference type="CDD" id="cd16454">
    <property type="entry name" value="RING-H2_PA-TM-RING"/>
    <property type="match status" value="1"/>
</dbReference>
<evidence type="ECO:0000256" key="10">
    <source>
        <dbReference type="SAM" id="Phobius"/>
    </source>
</evidence>
<feature type="compositionally biased region" description="Basic and acidic residues" evidence="9">
    <location>
        <begin position="472"/>
        <end position="485"/>
    </location>
</feature>
<evidence type="ECO:0000256" key="2">
    <source>
        <dbReference type="ARBA" id="ARBA00022692"/>
    </source>
</evidence>
<feature type="region of interest" description="Disordered" evidence="9">
    <location>
        <begin position="233"/>
        <end position="252"/>
    </location>
</feature>
<feature type="compositionally biased region" description="Polar residues" evidence="9">
    <location>
        <begin position="506"/>
        <end position="517"/>
    </location>
</feature>